<dbReference type="Gene3D" id="3.30.70.1350">
    <property type="entry name" value="Cation efflux protein, cytoplasmic domain"/>
    <property type="match status" value="1"/>
</dbReference>
<dbReference type="AlphaFoldDB" id="A0A0H4QJH5"/>
<dbReference type="InterPro" id="IPR036837">
    <property type="entry name" value="Cation_efflux_CTD_sf"/>
</dbReference>
<comment type="similarity">
    <text evidence="2">Belongs to the cation diffusion facilitator (CDF) transporter (TC 2.A.4) family.</text>
</comment>
<dbReference type="KEGG" id="lgn:ABM34_06345"/>
<dbReference type="GO" id="GO:0008324">
    <property type="term" value="F:monoatomic cation transmembrane transporter activity"/>
    <property type="evidence" value="ECO:0007669"/>
    <property type="project" value="InterPro"/>
</dbReference>
<dbReference type="EMBL" id="CP012034">
    <property type="protein sequence ID" value="AKP67191.1"/>
    <property type="molecule type" value="Genomic_DNA"/>
</dbReference>
<dbReference type="PATRIC" id="fig|1007676.4.peg.1261"/>
<evidence type="ECO:0000256" key="6">
    <source>
        <dbReference type="ARBA" id="ARBA00023136"/>
    </source>
</evidence>
<dbReference type="STRING" id="1007676.ABM34_06345"/>
<feature type="domain" description="Cation efflux protein cytoplasmic" evidence="9">
    <location>
        <begin position="254"/>
        <end position="321"/>
    </location>
</feature>
<feature type="domain" description="Cation efflux protein transmembrane" evidence="8">
    <location>
        <begin position="113"/>
        <end position="243"/>
    </location>
</feature>
<evidence type="ECO:0000256" key="2">
    <source>
        <dbReference type="ARBA" id="ARBA00008114"/>
    </source>
</evidence>
<dbReference type="Pfam" id="PF01545">
    <property type="entry name" value="Cation_efflux"/>
    <property type="match status" value="1"/>
</dbReference>
<dbReference type="InterPro" id="IPR058533">
    <property type="entry name" value="Cation_efflux_TM"/>
</dbReference>
<evidence type="ECO:0000259" key="9">
    <source>
        <dbReference type="Pfam" id="PF16916"/>
    </source>
</evidence>
<comment type="subcellular location">
    <subcellularLocation>
        <location evidence="1">Membrane</location>
        <topology evidence="1">Multi-pass membrane protein</topology>
    </subcellularLocation>
</comment>
<name>A0A0H4QJH5_9LACO</name>
<dbReference type="InterPro" id="IPR027470">
    <property type="entry name" value="Cation_efflux_CTD"/>
</dbReference>
<keyword evidence="5 7" id="KW-1133">Transmembrane helix</keyword>
<feature type="transmembrane region" description="Helical" evidence="7">
    <location>
        <begin position="29"/>
        <end position="51"/>
    </location>
</feature>
<gene>
    <name evidence="10" type="ORF">ABM34_06345</name>
</gene>
<keyword evidence="6 7" id="KW-0472">Membrane</keyword>
<evidence type="ECO:0000256" key="5">
    <source>
        <dbReference type="ARBA" id="ARBA00022989"/>
    </source>
</evidence>
<keyword evidence="4 7" id="KW-0812">Transmembrane</keyword>
<dbReference type="RefSeq" id="WP_048704337.1">
    <property type="nucleotide sequence ID" value="NZ_CP012034.1"/>
</dbReference>
<dbReference type="SUPFAM" id="SSF160240">
    <property type="entry name" value="Cation efflux protein cytoplasmic domain-like"/>
    <property type="match status" value="1"/>
</dbReference>
<protein>
    <submittedName>
        <fullName evidence="10">Cobalt transporter</fullName>
    </submittedName>
</protein>
<evidence type="ECO:0000313" key="11">
    <source>
        <dbReference type="Proteomes" id="UP000036106"/>
    </source>
</evidence>
<dbReference type="PANTHER" id="PTHR43840">
    <property type="entry name" value="MITOCHONDRIAL METAL TRANSPORTER 1-RELATED"/>
    <property type="match status" value="1"/>
</dbReference>
<evidence type="ECO:0000259" key="8">
    <source>
        <dbReference type="Pfam" id="PF01545"/>
    </source>
</evidence>
<dbReference type="GO" id="GO:0016020">
    <property type="term" value="C:membrane"/>
    <property type="evidence" value="ECO:0007669"/>
    <property type="project" value="UniProtKB-SubCell"/>
</dbReference>
<dbReference type="Gene3D" id="1.20.1510.10">
    <property type="entry name" value="Cation efflux protein transmembrane domain"/>
    <property type="match status" value="1"/>
</dbReference>
<feature type="transmembrane region" description="Helical" evidence="7">
    <location>
        <begin position="117"/>
        <end position="142"/>
    </location>
</feature>
<evidence type="ECO:0000256" key="1">
    <source>
        <dbReference type="ARBA" id="ARBA00004141"/>
    </source>
</evidence>
<feature type="transmembrane region" description="Helical" evidence="7">
    <location>
        <begin position="218"/>
        <end position="236"/>
    </location>
</feature>
<proteinExistence type="inferred from homology"/>
<reference evidence="11" key="1">
    <citation type="submission" date="2015-07" db="EMBL/GenBank/DDBJ databases">
        <title>Lactobacillus ginsenosidimutans/EMML 3141/ whole genome sequencing.</title>
        <authorList>
            <person name="Kim M.K."/>
            <person name="Im W.-T."/>
            <person name="Srinivasan S."/>
            <person name="Lee J.-J."/>
        </authorList>
    </citation>
    <scope>NUCLEOTIDE SEQUENCE [LARGE SCALE GENOMIC DNA]</scope>
    <source>
        <strain evidence="11">EMML 3041</strain>
    </source>
</reference>
<accession>A0A0H4QJH5</accession>
<evidence type="ECO:0000313" key="10">
    <source>
        <dbReference type="EMBL" id="AKP67191.1"/>
    </source>
</evidence>
<dbReference type="OrthoDB" id="9806522at2"/>
<evidence type="ECO:0000256" key="4">
    <source>
        <dbReference type="ARBA" id="ARBA00022692"/>
    </source>
</evidence>
<dbReference type="SUPFAM" id="SSF161111">
    <property type="entry name" value="Cation efflux protein transmembrane domain-like"/>
    <property type="match status" value="1"/>
</dbReference>
<feature type="transmembrane region" description="Helical" evidence="7">
    <location>
        <begin position="148"/>
        <end position="171"/>
    </location>
</feature>
<evidence type="ECO:0000256" key="3">
    <source>
        <dbReference type="ARBA" id="ARBA00022448"/>
    </source>
</evidence>
<dbReference type="Pfam" id="PF16916">
    <property type="entry name" value="ZT_dimer"/>
    <property type="match status" value="1"/>
</dbReference>
<dbReference type="InterPro" id="IPR027469">
    <property type="entry name" value="Cation_efflux_TMD_sf"/>
</dbReference>
<dbReference type="Proteomes" id="UP000036106">
    <property type="component" value="Chromosome"/>
</dbReference>
<organism evidence="10 11">
    <name type="scientific">Companilactobacillus ginsenosidimutans</name>
    <dbReference type="NCBI Taxonomy" id="1007676"/>
    <lineage>
        <taxon>Bacteria</taxon>
        <taxon>Bacillati</taxon>
        <taxon>Bacillota</taxon>
        <taxon>Bacilli</taxon>
        <taxon>Lactobacillales</taxon>
        <taxon>Lactobacillaceae</taxon>
        <taxon>Companilactobacillus</taxon>
    </lineage>
</organism>
<feature type="transmembrane region" description="Helical" evidence="7">
    <location>
        <begin position="63"/>
        <end position="80"/>
    </location>
</feature>
<dbReference type="InterPro" id="IPR050291">
    <property type="entry name" value="CDF_Transporter"/>
</dbReference>
<sequence length="329" mass="36648">MDKLNKYLLREDHHQKVERQREVDKLTAAIKYLWINIGIYILITVVEYWLSVIGDSVALRADALNNLSGVISTGVLIIGLREATNINDDDIIGRDLPAKSVRSQDSMQLSRFRLETVFTLITSFIIVLIGLQIIVTGGTGLFHLKGKAAPNLISALGAGIATVMMFGVYYINHHYGKKLGNGSLLAASKDSLGDVVTSLGTMITVLVSYALHLAWIDSAVSIVIGVFILWQGIQIFQESTLNLADYVDPVLELQMKEAAEKFKKVHRVVDLRSRYNGNILLVDMFIMVDPKATAMEIYSTNEKIERKLHKDFNVFDVTITIIPDPESLK</sequence>
<dbReference type="PANTHER" id="PTHR43840:SF50">
    <property type="entry name" value="MANGANESE EFFLUX SYSTEM PROTEIN MNES"/>
    <property type="match status" value="1"/>
</dbReference>
<evidence type="ECO:0000256" key="7">
    <source>
        <dbReference type="SAM" id="Phobius"/>
    </source>
</evidence>
<dbReference type="InterPro" id="IPR002524">
    <property type="entry name" value="Cation_efflux"/>
</dbReference>
<keyword evidence="11" id="KW-1185">Reference proteome</keyword>
<keyword evidence="3" id="KW-0813">Transport</keyword>
<dbReference type="NCBIfam" id="TIGR01297">
    <property type="entry name" value="CDF"/>
    <property type="match status" value="1"/>
</dbReference>